<gene>
    <name evidence="4" type="ORF">OSTQU699_LOCUS7705</name>
</gene>
<evidence type="ECO:0000256" key="1">
    <source>
        <dbReference type="ARBA" id="ARBA00023157"/>
    </source>
</evidence>
<keyword evidence="2" id="KW-0812">Transmembrane</keyword>
<comment type="caution">
    <text evidence="4">The sequence shown here is derived from an EMBL/GenBank/DDBJ whole genome shotgun (WGS) entry which is preliminary data.</text>
</comment>
<dbReference type="SMART" id="SM00020">
    <property type="entry name" value="Tryp_SPc"/>
    <property type="match status" value="1"/>
</dbReference>
<evidence type="ECO:0000313" key="4">
    <source>
        <dbReference type="EMBL" id="CAD7702348.1"/>
    </source>
</evidence>
<keyword evidence="5" id="KW-1185">Reference proteome</keyword>
<dbReference type="AlphaFoldDB" id="A0A8S1J4J0"/>
<dbReference type="Proteomes" id="UP000708148">
    <property type="component" value="Unassembled WGS sequence"/>
</dbReference>
<proteinExistence type="predicted"/>
<dbReference type="PANTHER" id="PTHR24276:SF98">
    <property type="entry name" value="FI18310P1-RELATED"/>
    <property type="match status" value="1"/>
</dbReference>
<dbReference type="EMBL" id="CAJHUC010001797">
    <property type="protein sequence ID" value="CAD7702348.1"/>
    <property type="molecule type" value="Genomic_DNA"/>
</dbReference>
<dbReference type="InterPro" id="IPR050430">
    <property type="entry name" value="Peptidase_S1"/>
</dbReference>
<dbReference type="InterPro" id="IPR043504">
    <property type="entry name" value="Peptidase_S1_PA_chymotrypsin"/>
</dbReference>
<evidence type="ECO:0000256" key="2">
    <source>
        <dbReference type="SAM" id="Phobius"/>
    </source>
</evidence>
<sequence length="423" mass="46215">MPHNRRLGHTLFPIIYALIMTAAAVRLMPACLASESANSGYGVSGLAKESSVDKEQEWALNSGKAYTAGQMPQATLDFSLPVDGHKDWQNIARGRHPYLAFILNAMREPVCGGIIVRGNYVLTAYHCIWVVGSNALVALGATGTYENGTVMAEKIVRAEETHYHPSHPLEGTDSTEVADLKSVDIALLKVNVEGVLTSDDIAPTADPEYNGVFNSALVFAFRLEPRNDAKRRSIQVASFFVGDKDPCHTMSEPGPHTMCLTSSFASMPRGSSGFPVLYMDLGASPDKALSEPLQFGTPNTDLILGVVSFDIDKAENRKRGLHAVVATKMMEVVCWMNRITLPGNMPHRSCQVEEQVPQQQCNSTLTEYQRREEILNVAFAVACTATCEMIVIVGSMFWKTMAAAQRERLSTRAASHARHDHSA</sequence>
<dbReference type="GO" id="GO:0004252">
    <property type="term" value="F:serine-type endopeptidase activity"/>
    <property type="evidence" value="ECO:0007669"/>
    <property type="project" value="InterPro"/>
</dbReference>
<evidence type="ECO:0000259" key="3">
    <source>
        <dbReference type="PROSITE" id="PS50240"/>
    </source>
</evidence>
<name>A0A8S1J4J0_9CHLO</name>
<dbReference type="InterPro" id="IPR009003">
    <property type="entry name" value="Peptidase_S1_PA"/>
</dbReference>
<dbReference type="Pfam" id="PF00089">
    <property type="entry name" value="Trypsin"/>
    <property type="match status" value="1"/>
</dbReference>
<reference evidence="4" key="1">
    <citation type="submission" date="2020-12" db="EMBL/GenBank/DDBJ databases">
        <authorList>
            <person name="Iha C."/>
        </authorList>
    </citation>
    <scope>NUCLEOTIDE SEQUENCE</scope>
</reference>
<dbReference type="GO" id="GO:0006508">
    <property type="term" value="P:proteolysis"/>
    <property type="evidence" value="ECO:0007669"/>
    <property type="project" value="InterPro"/>
</dbReference>
<dbReference type="SUPFAM" id="SSF50494">
    <property type="entry name" value="Trypsin-like serine proteases"/>
    <property type="match status" value="1"/>
</dbReference>
<keyword evidence="1" id="KW-1015">Disulfide bond</keyword>
<keyword evidence="2" id="KW-1133">Transmembrane helix</keyword>
<protein>
    <recommendedName>
        <fullName evidence="3">Peptidase S1 domain-containing protein</fullName>
    </recommendedName>
</protein>
<accession>A0A8S1J4J0</accession>
<dbReference type="PROSITE" id="PS50240">
    <property type="entry name" value="TRYPSIN_DOM"/>
    <property type="match status" value="1"/>
</dbReference>
<dbReference type="PANTHER" id="PTHR24276">
    <property type="entry name" value="POLYSERASE-RELATED"/>
    <property type="match status" value="1"/>
</dbReference>
<keyword evidence="2" id="KW-0472">Membrane</keyword>
<organism evidence="4 5">
    <name type="scientific">Ostreobium quekettii</name>
    <dbReference type="NCBI Taxonomy" id="121088"/>
    <lineage>
        <taxon>Eukaryota</taxon>
        <taxon>Viridiplantae</taxon>
        <taxon>Chlorophyta</taxon>
        <taxon>core chlorophytes</taxon>
        <taxon>Ulvophyceae</taxon>
        <taxon>TCBD clade</taxon>
        <taxon>Bryopsidales</taxon>
        <taxon>Ostreobineae</taxon>
        <taxon>Ostreobiaceae</taxon>
        <taxon>Ostreobium</taxon>
    </lineage>
</organism>
<feature type="domain" description="Peptidase S1" evidence="3">
    <location>
        <begin position="81"/>
        <end position="341"/>
    </location>
</feature>
<evidence type="ECO:0000313" key="5">
    <source>
        <dbReference type="Proteomes" id="UP000708148"/>
    </source>
</evidence>
<feature type="transmembrane region" description="Helical" evidence="2">
    <location>
        <begin position="7"/>
        <end position="28"/>
    </location>
</feature>
<dbReference type="InterPro" id="IPR001254">
    <property type="entry name" value="Trypsin_dom"/>
</dbReference>
<feature type="transmembrane region" description="Helical" evidence="2">
    <location>
        <begin position="374"/>
        <end position="398"/>
    </location>
</feature>
<dbReference type="Gene3D" id="2.40.10.10">
    <property type="entry name" value="Trypsin-like serine proteases"/>
    <property type="match status" value="1"/>
</dbReference>